<dbReference type="AlphaFoldDB" id="A0A1H8TZ43"/>
<keyword evidence="1" id="KW-0732">Signal</keyword>
<dbReference type="STRING" id="406100.SAMN04488052_10516"/>
<evidence type="ECO:0000256" key="1">
    <source>
        <dbReference type="SAM" id="SignalP"/>
    </source>
</evidence>
<protein>
    <recommendedName>
        <fullName evidence="4">Outer membrane protein beta-barrel domain-containing protein</fullName>
    </recommendedName>
</protein>
<dbReference type="Proteomes" id="UP000199657">
    <property type="component" value="Unassembled WGS sequence"/>
</dbReference>
<dbReference type="RefSeq" id="WP_091644157.1">
    <property type="nucleotide sequence ID" value="NZ_FOEG01000005.1"/>
</dbReference>
<dbReference type="SUPFAM" id="SSF56925">
    <property type="entry name" value="OMPA-like"/>
    <property type="match status" value="1"/>
</dbReference>
<keyword evidence="3" id="KW-1185">Reference proteome</keyword>
<evidence type="ECO:0000313" key="3">
    <source>
        <dbReference type="Proteomes" id="UP000199657"/>
    </source>
</evidence>
<name>A0A1H8TZ43_9GAMM</name>
<dbReference type="Gene3D" id="2.40.160.20">
    <property type="match status" value="1"/>
</dbReference>
<accession>A0A1H8TZ43</accession>
<feature type="chain" id="PRO_5011657521" description="Outer membrane protein beta-barrel domain-containing protein" evidence="1">
    <location>
        <begin position="23"/>
        <end position="206"/>
    </location>
</feature>
<dbReference type="InterPro" id="IPR011250">
    <property type="entry name" value="OMP/PagP_B-barrel"/>
</dbReference>
<gene>
    <name evidence="2" type="ORF">SAMN04488052_10516</name>
</gene>
<feature type="signal peptide" evidence="1">
    <location>
        <begin position="1"/>
        <end position="22"/>
    </location>
</feature>
<dbReference type="EMBL" id="FOEG01000005">
    <property type="protein sequence ID" value="SEO95793.1"/>
    <property type="molecule type" value="Genomic_DNA"/>
</dbReference>
<evidence type="ECO:0000313" key="2">
    <source>
        <dbReference type="EMBL" id="SEO95793.1"/>
    </source>
</evidence>
<organism evidence="2 3">
    <name type="scientific">Aquisalimonas asiatica</name>
    <dbReference type="NCBI Taxonomy" id="406100"/>
    <lineage>
        <taxon>Bacteria</taxon>
        <taxon>Pseudomonadati</taxon>
        <taxon>Pseudomonadota</taxon>
        <taxon>Gammaproteobacteria</taxon>
        <taxon>Chromatiales</taxon>
        <taxon>Ectothiorhodospiraceae</taxon>
        <taxon>Aquisalimonas</taxon>
    </lineage>
</organism>
<sequence length="206" mass="22237">MTRYGKLLLPGLALLLGFPAVAAADGRAVALEVDRRMYAGIAGFTAQSRMRAEDGAGSGTNSLSDGLLLRLGRTGRPARYDVELARTNYDEGELWLTMASLDYLIPGGDLFSGYVGIVGGYGRIEWNSNDPFGGGDNFGVRGERDSSYVAGLRGGGLIEVTDLVQVEIGYRYLHTEFSRQFDGNDGGGKVQVRNLRMVHAGVNFRF</sequence>
<proteinExistence type="predicted"/>
<evidence type="ECO:0008006" key="4">
    <source>
        <dbReference type="Google" id="ProtNLM"/>
    </source>
</evidence>
<reference evidence="2 3" key="1">
    <citation type="submission" date="2016-10" db="EMBL/GenBank/DDBJ databases">
        <authorList>
            <person name="de Groot N.N."/>
        </authorList>
    </citation>
    <scope>NUCLEOTIDE SEQUENCE [LARGE SCALE GENOMIC DNA]</scope>
    <source>
        <strain evidence="2 3">CGMCC 1.6291</strain>
    </source>
</reference>